<gene>
    <name evidence="1" type="ORF">S06H3_46832</name>
</gene>
<dbReference type="EMBL" id="BARV01029360">
    <property type="protein sequence ID" value="GAI44020.1"/>
    <property type="molecule type" value="Genomic_DNA"/>
</dbReference>
<accession>X1PYU9</accession>
<name>X1PYU9_9ZZZZ</name>
<proteinExistence type="predicted"/>
<comment type="caution">
    <text evidence="1">The sequence shown here is derived from an EMBL/GenBank/DDBJ whole genome shotgun (WGS) entry which is preliminary data.</text>
</comment>
<dbReference type="AlphaFoldDB" id="X1PYU9"/>
<sequence>PDVTEQVVCILEAKRDVMRATGNAAITEVDNQIASLLALEHVS</sequence>
<organism evidence="1">
    <name type="scientific">marine sediment metagenome</name>
    <dbReference type="NCBI Taxonomy" id="412755"/>
    <lineage>
        <taxon>unclassified sequences</taxon>
        <taxon>metagenomes</taxon>
        <taxon>ecological metagenomes</taxon>
    </lineage>
</organism>
<protein>
    <submittedName>
        <fullName evidence="1">Uncharacterized protein</fullName>
    </submittedName>
</protein>
<reference evidence="1" key="1">
    <citation type="journal article" date="2014" name="Front. Microbiol.">
        <title>High frequency of phylogenetically diverse reductive dehalogenase-homologous genes in deep subseafloor sedimentary metagenomes.</title>
        <authorList>
            <person name="Kawai M."/>
            <person name="Futagami T."/>
            <person name="Toyoda A."/>
            <person name="Takaki Y."/>
            <person name="Nishi S."/>
            <person name="Hori S."/>
            <person name="Arai W."/>
            <person name="Tsubouchi T."/>
            <person name="Morono Y."/>
            <person name="Uchiyama I."/>
            <person name="Ito T."/>
            <person name="Fujiyama A."/>
            <person name="Inagaki F."/>
            <person name="Takami H."/>
        </authorList>
    </citation>
    <scope>NUCLEOTIDE SEQUENCE</scope>
    <source>
        <strain evidence="1">Expedition CK06-06</strain>
    </source>
</reference>
<feature type="non-terminal residue" evidence="1">
    <location>
        <position position="1"/>
    </location>
</feature>
<evidence type="ECO:0000313" key="1">
    <source>
        <dbReference type="EMBL" id="GAI44020.1"/>
    </source>
</evidence>